<dbReference type="GO" id="GO:0005634">
    <property type="term" value="C:nucleus"/>
    <property type="evidence" value="ECO:0007669"/>
    <property type="project" value="UniProtKB-SubCell"/>
</dbReference>
<dbReference type="Proteomes" id="UP000886653">
    <property type="component" value="Unassembled WGS sequence"/>
</dbReference>
<evidence type="ECO:0000256" key="1">
    <source>
        <dbReference type="ARBA" id="ARBA00004123"/>
    </source>
</evidence>
<dbReference type="OrthoDB" id="2505635at2759"/>
<dbReference type="GO" id="GO:0008270">
    <property type="term" value="F:zinc ion binding"/>
    <property type="evidence" value="ECO:0007669"/>
    <property type="project" value="UniProtKB-KW"/>
</dbReference>
<dbReference type="GO" id="GO:0046983">
    <property type="term" value="F:protein dimerization activity"/>
    <property type="evidence" value="ECO:0007669"/>
    <property type="project" value="InterPro"/>
</dbReference>
<evidence type="ECO:0000313" key="8">
    <source>
        <dbReference type="EMBL" id="KAG0140475.1"/>
    </source>
</evidence>
<accession>A0A9P6N6G3</accession>
<evidence type="ECO:0000259" key="7">
    <source>
        <dbReference type="Pfam" id="PF05699"/>
    </source>
</evidence>
<keyword evidence="5" id="KW-0539">Nucleus</keyword>
<dbReference type="SUPFAM" id="SSF53098">
    <property type="entry name" value="Ribonuclease H-like"/>
    <property type="match status" value="1"/>
</dbReference>
<keyword evidence="9" id="KW-1185">Reference proteome</keyword>
<dbReference type="EMBL" id="MU167441">
    <property type="protein sequence ID" value="KAG0140475.1"/>
    <property type="molecule type" value="Genomic_DNA"/>
</dbReference>
<keyword evidence="2" id="KW-0479">Metal-binding</keyword>
<evidence type="ECO:0000256" key="3">
    <source>
        <dbReference type="ARBA" id="ARBA00022771"/>
    </source>
</evidence>
<dbReference type="InterPro" id="IPR012337">
    <property type="entry name" value="RNaseH-like_sf"/>
</dbReference>
<dbReference type="AlphaFoldDB" id="A0A9P6N6G3"/>
<evidence type="ECO:0000256" key="4">
    <source>
        <dbReference type="ARBA" id="ARBA00022833"/>
    </source>
</evidence>
<dbReference type="InterPro" id="IPR052035">
    <property type="entry name" value="ZnF_BED_domain_contain"/>
</dbReference>
<dbReference type="PANTHER" id="PTHR46481">
    <property type="entry name" value="ZINC FINGER BED DOMAIN-CONTAINING PROTEIN 4"/>
    <property type="match status" value="1"/>
</dbReference>
<dbReference type="InterPro" id="IPR008906">
    <property type="entry name" value="HATC_C_dom"/>
</dbReference>
<name>A0A9P6N6G3_9BASI</name>
<organism evidence="8 9">
    <name type="scientific">Cronartium quercuum f. sp. fusiforme G11</name>
    <dbReference type="NCBI Taxonomy" id="708437"/>
    <lineage>
        <taxon>Eukaryota</taxon>
        <taxon>Fungi</taxon>
        <taxon>Dikarya</taxon>
        <taxon>Basidiomycota</taxon>
        <taxon>Pucciniomycotina</taxon>
        <taxon>Pucciniomycetes</taxon>
        <taxon>Pucciniales</taxon>
        <taxon>Coleosporiaceae</taxon>
        <taxon>Cronartium</taxon>
    </lineage>
</organism>
<evidence type="ECO:0000313" key="9">
    <source>
        <dbReference type="Proteomes" id="UP000886653"/>
    </source>
</evidence>
<comment type="caution">
    <text evidence="8">The sequence shown here is derived from an EMBL/GenBank/DDBJ whole genome shotgun (WGS) entry which is preliminary data.</text>
</comment>
<evidence type="ECO:0000256" key="6">
    <source>
        <dbReference type="SAM" id="MobiDB-lite"/>
    </source>
</evidence>
<feature type="region of interest" description="Disordered" evidence="6">
    <location>
        <begin position="228"/>
        <end position="257"/>
    </location>
</feature>
<reference evidence="8" key="1">
    <citation type="submission" date="2013-11" db="EMBL/GenBank/DDBJ databases">
        <title>Genome sequence of the fusiform rust pathogen reveals effectors for host alternation and coevolution with pine.</title>
        <authorList>
            <consortium name="DOE Joint Genome Institute"/>
            <person name="Smith K."/>
            <person name="Pendleton A."/>
            <person name="Kubisiak T."/>
            <person name="Anderson C."/>
            <person name="Salamov A."/>
            <person name="Aerts A."/>
            <person name="Riley R."/>
            <person name="Clum A."/>
            <person name="Lindquist E."/>
            <person name="Ence D."/>
            <person name="Campbell M."/>
            <person name="Kronenberg Z."/>
            <person name="Feau N."/>
            <person name="Dhillon B."/>
            <person name="Hamelin R."/>
            <person name="Burleigh J."/>
            <person name="Smith J."/>
            <person name="Yandell M."/>
            <person name="Nelson C."/>
            <person name="Grigoriev I."/>
            <person name="Davis J."/>
        </authorList>
    </citation>
    <scope>NUCLEOTIDE SEQUENCE</scope>
    <source>
        <strain evidence="8">G11</strain>
    </source>
</reference>
<keyword evidence="4" id="KW-0862">Zinc</keyword>
<sequence length="358" mass="40900">MGHVINLAAKTGLKAFGGVNTEDAPSFDYLDVDQNSIPVSPENLITITNRLRGLAIHVENTPQQKDYFIHTAKVIGITAPPIGLIHDHSARWNSAYQMFTRALQLRTAINFCCEQDPNLRQYMLSNAEWNKASLTYEWVVRRTDAAAADYATEGLLAPLQFMKKTLDDYQRHILLKPVYLCSVILDPRSKMKELDSTTLSAAQKTPEEMKAFFIKAAEAFSSYNSNNEINQQQKDEDETKPLQEENESDDESDGPRRLRKRIKISDLNTEIETYLTNEVEDPQISLSLFWSRKKDLYPTLEFMARSYLSVTSTSSPSNRIFKINDNQILNESNRIPSIKTDNWEPLMYLKSWSESGLI</sequence>
<keyword evidence="3" id="KW-0863">Zinc-finger</keyword>
<evidence type="ECO:0000256" key="2">
    <source>
        <dbReference type="ARBA" id="ARBA00022723"/>
    </source>
</evidence>
<evidence type="ECO:0000256" key="5">
    <source>
        <dbReference type="ARBA" id="ARBA00023242"/>
    </source>
</evidence>
<dbReference type="Pfam" id="PF05699">
    <property type="entry name" value="Dimer_Tnp_hAT"/>
    <property type="match status" value="1"/>
</dbReference>
<protein>
    <recommendedName>
        <fullName evidence="7">HAT C-terminal dimerisation domain-containing protein</fullName>
    </recommendedName>
</protein>
<feature type="domain" description="HAT C-terminal dimerisation" evidence="7">
    <location>
        <begin position="270"/>
        <end position="352"/>
    </location>
</feature>
<dbReference type="PANTHER" id="PTHR46481:SF10">
    <property type="entry name" value="ZINC FINGER BED DOMAIN-CONTAINING PROTEIN 39"/>
    <property type="match status" value="1"/>
</dbReference>
<gene>
    <name evidence="8" type="ORF">CROQUDRAFT_356454</name>
</gene>
<feature type="compositionally biased region" description="Basic and acidic residues" evidence="6">
    <location>
        <begin position="233"/>
        <end position="243"/>
    </location>
</feature>
<comment type="subcellular location">
    <subcellularLocation>
        <location evidence="1">Nucleus</location>
    </subcellularLocation>
</comment>
<proteinExistence type="predicted"/>